<protein>
    <recommendedName>
        <fullName evidence="5">Glycosyltransferase 2-like domain-containing protein</fullName>
    </recommendedName>
</protein>
<dbReference type="InterPro" id="IPR000863">
    <property type="entry name" value="Sulfotransferase_dom"/>
</dbReference>
<feature type="domain" description="Sulfotransferase" evidence="2">
    <location>
        <begin position="3"/>
        <end position="233"/>
    </location>
</feature>
<feature type="domain" description="Glycosyltransferase 2-like" evidence="1">
    <location>
        <begin position="369"/>
        <end position="496"/>
    </location>
</feature>
<evidence type="ECO:0000259" key="2">
    <source>
        <dbReference type="Pfam" id="PF00685"/>
    </source>
</evidence>
<name>A0A370E252_9GAMM</name>
<dbReference type="Gene3D" id="3.90.550.10">
    <property type="entry name" value="Spore Coat Polysaccharide Biosynthesis Protein SpsA, Chain A"/>
    <property type="match status" value="1"/>
</dbReference>
<dbReference type="CDD" id="cd00761">
    <property type="entry name" value="Glyco_tranf_GTA_type"/>
    <property type="match status" value="1"/>
</dbReference>
<dbReference type="Pfam" id="PF00535">
    <property type="entry name" value="Glycos_transf_2"/>
    <property type="match status" value="1"/>
</dbReference>
<evidence type="ECO:0000313" key="3">
    <source>
        <dbReference type="EMBL" id="RDH92485.1"/>
    </source>
</evidence>
<dbReference type="PANTHER" id="PTHR43685:SF2">
    <property type="entry name" value="GLYCOSYLTRANSFERASE 2-LIKE DOMAIN-CONTAINING PROTEIN"/>
    <property type="match status" value="1"/>
</dbReference>
<evidence type="ECO:0000313" key="4">
    <source>
        <dbReference type="Proteomes" id="UP000255508"/>
    </source>
</evidence>
<comment type="caution">
    <text evidence="3">The sequence shown here is derived from an EMBL/GenBank/DDBJ whole genome shotgun (WGS) entry which is preliminary data.</text>
</comment>
<organism evidence="3 4">
    <name type="scientific">endosymbiont of Lamellibrachia luymesi</name>
    <dbReference type="NCBI Taxonomy" id="2200907"/>
    <lineage>
        <taxon>Bacteria</taxon>
        <taxon>Pseudomonadati</taxon>
        <taxon>Pseudomonadota</taxon>
        <taxon>Gammaproteobacteria</taxon>
        <taxon>sulfur-oxidizing symbionts</taxon>
    </lineage>
</organism>
<dbReference type="SUPFAM" id="SSF53448">
    <property type="entry name" value="Nucleotide-diphospho-sugar transferases"/>
    <property type="match status" value="1"/>
</dbReference>
<dbReference type="InterPro" id="IPR029044">
    <property type="entry name" value="Nucleotide-diphossugar_trans"/>
</dbReference>
<dbReference type="InterPro" id="IPR027417">
    <property type="entry name" value="P-loop_NTPase"/>
</dbReference>
<dbReference type="EMBL" id="QFXD01000058">
    <property type="protein sequence ID" value="RDH92485.1"/>
    <property type="molecule type" value="Genomic_DNA"/>
</dbReference>
<dbReference type="SUPFAM" id="SSF52540">
    <property type="entry name" value="P-loop containing nucleoside triphosphate hydrolases"/>
    <property type="match status" value="1"/>
</dbReference>
<evidence type="ECO:0000259" key="1">
    <source>
        <dbReference type="Pfam" id="PF00535"/>
    </source>
</evidence>
<dbReference type="Pfam" id="PF00685">
    <property type="entry name" value="Sulfotransfer_1"/>
    <property type="match status" value="1"/>
</dbReference>
<dbReference type="AlphaFoldDB" id="A0A370E252"/>
<accession>A0A370E252</accession>
<dbReference type="PANTHER" id="PTHR43685">
    <property type="entry name" value="GLYCOSYLTRANSFERASE"/>
    <property type="match status" value="1"/>
</dbReference>
<sequence>MSILISGIGRSGTTTIYQILGKAFIEKYKHARCVYEPYLWNIPEVEKTAIVKGQPFSVEQIGLFNVNVHCNTPLFLSGRHLLHDHWLRKVFGPIAPSSDVAPENVMAKVIRGAGRLEAALTRYKNLKVVIVTRNIIDTANSGLGLFSFYGDEFHPSDKTRFINEINDKFAANIDIKSIKTELQWSVLWWHYLTEASFRVFEKYPDRVKLVPYEKYNKNKNEIMGEIFDFAGIERTFIDQSLFTQGAGPITSVSYLSMEDIGCLKDEMDWYFNRLGATGGFKVYSDQFYQSQLTKYSKRAFVESLLLTEPTNLTSVQWRIRERNDRIKKLSVPVAQPFSVTSAIVEFGSNDKALAITRKQNISKKEKIGVLVTCFNNANSIADTIYSVLAQTCKPDIIYVADDCSVDGSINIIKSIAEKHKQIQLVERRRNVGVSANRDLAIRAMDVDYITTLDGDDLFYPEKVELELSILAGSMSKVAFSDVVVIGKEQGFLQEISPYSGKTKSQLLTMLASRSVPVPRDMLFPKELFIKANGFDVGMSIYEDWAFKMRLMTTASDCGWLHSGGKGTIYDRRQPGLSGKKPIEHAYGQLLALARNAEMLKEYPNALESGLSTVAKQLEGNMLKRMEAYITSIKNKDTLDSVYENLAVFWDNATFKGDVQHMFEQIWKFTTIEAR</sequence>
<evidence type="ECO:0008006" key="5">
    <source>
        <dbReference type="Google" id="ProtNLM"/>
    </source>
</evidence>
<gene>
    <name evidence="3" type="ORF">DIZ79_03360</name>
</gene>
<dbReference type="InterPro" id="IPR050834">
    <property type="entry name" value="Glycosyltransf_2"/>
</dbReference>
<dbReference type="InterPro" id="IPR001173">
    <property type="entry name" value="Glyco_trans_2-like"/>
</dbReference>
<dbReference type="Gene3D" id="3.40.50.300">
    <property type="entry name" value="P-loop containing nucleotide triphosphate hydrolases"/>
    <property type="match status" value="1"/>
</dbReference>
<reference evidence="3 4" key="1">
    <citation type="journal article" date="2018" name="ISME J.">
        <title>Endosymbiont genomes yield clues of tubeworm success.</title>
        <authorList>
            <person name="Li Y."/>
            <person name="Liles M.R."/>
            <person name="Halanych K.M."/>
        </authorList>
    </citation>
    <scope>NUCLEOTIDE SEQUENCE [LARGE SCALE GENOMIC DNA]</scope>
    <source>
        <strain evidence="3">A1422</strain>
    </source>
</reference>
<proteinExistence type="predicted"/>
<dbReference type="Proteomes" id="UP000255508">
    <property type="component" value="Unassembled WGS sequence"/>
</dbReference>
<dbReference type="GO" id="GO:0008146">
    <property type="term" value="F:sulfotransferase activity"/>
    <property type="evidence" value="ECO:0007669"/>
    <property type="project" value="InterPro"/>
</dbReference>